<evidence type="ECO:0000313" key="10">
    <source>
        <dbReference type="EMBL" id="VVC33827.1"/>
    </source>
</evidence>
<dbReference type="InterPro" id="IPR019734">
    <property type="entry name" value="TPR_rpt"/>
</dbReference>
<dbReference type="PANTHER" id="PTHR10130">
    <property type="entry name" value="PEROXISOMAL TARGETING SIGNAL 1 RECEPTOR PEX5"/>
    <property type="match status" value="1"/>
</dbReference>
<accession>A0A5E4MUX7</accession>
<dbReference type="OrthoDB" id="10006023at2759"/>
<dbReference type="PROSITE" id="PS50005">
    <property type="entry name" value="TPR"/>
    <property type="match status" value="3"/>
</dbReference>
<sequence length="626" mass="71398">MFLVLQINNNHRGHVKTFVSVVPLKMSVHDLVETDCGGSNSLVKLSTHFVQDLAFKDQDLKQSLETESNEKTFLAASTGELADQFFSSTQTETFKMDTLLAEMRSVENNIHEDSWPSHFTKENEKQEQPTIDPNIWSSSENKMLVKDEVYDFGYNSEWIKEIEQSFPNQVANSTKSHLDFDKRSDTLNTYNTDPLKYDDLMESYKKMTVDNSFGIQLNNHFGPYWNLFANQNYNQDHMDDMYGLAYQNELKLKNIISSSTSETVNPILNDQQAECVKSTETSKNKFKIVDESSNLHDWFSEFEEIKNAENQKEYCFTTDNEMVSIENPLAEGKRRLENGELPTAVLCFEAAVKKDPSSAEAWQLLGTTQAENEQDQLAINALNKCLEIQPENLNAVLCLAACYTNESQNLQACQMLMEWLNQNPKYTDIVKSKPIADDTNMFKYMFTTKLYETVKDMYIEAAQRSLETGFVDADVQNGLGVLLNLNSENDKAVDCFKAALQIRPTDARLWNRLGASLANGGRCEEAIEAYHNALELLPGFVRARYNLGITCIHLNTYREAIEHLLEALNQQASVVRTNFQSPALSDTIWSTLRLAISMAERPDLLKVVNNRDLNLLNEEFSYNRSD</sequence>
<keyword evidence="6 8" id="KW-0802">TPR repeat</keyword>
<gene>
    <name evidence="10" type="ORF">CINCED_3A017187</name>
</gene>
<evidence type="ECO:0000256" key="2">
    <source>
        <dbReference type="ARBA" id="ARBA00004496"/>
    </source>
</evidence>
<feature type="repeat" description="TPR" evidence="8">
    <location>
        <begin position="359"/>
        <end position="392"/>
    </location>
</feature>
<evidence type="ECO:0000256" key="4">
    <source>
        <dbReference type="ARBA" id="ARBA00022490"/>
    </source>
</evidence>
<evidence type="ECO:0000313" key="11">
    <source>
        <dbReference type="Proteomes" id="UP000325440"/>
    </source>
</evidence>
<dbReference type="GO" id="GO:0005829">
    <property type="term" value="C:cytosol"/>
    <property type="evidence" value="ECO:0007669"/>
    <property type="project" value="TreeGrafter"/>
</dbReference>
<dbReference type="Gene3D" id="1.25.40.10">
    <property type="entry name" value="Tetratricopeptide repeat domain"/>
    <property type="match status" value="1"/>
</dbReference>
<comment type="similarity">
    <text evidence="3">Belongs to the peroxisomal targeting signal receptor family.</text>
</comment>
<dbReference type="Proteomes" id="UP000325440">
    <property type="component" value="Unassembled WGS sequence"/>
</dbReference>
<dbReference type="SMART" id="SM00028">
    <property type="entry name" value="TPR"/>
    <property type="match status" value="4"/>
</dbReference>
<comment type="subcellular location">
    <subcellularLocation>
        <location evidence="2">Cytoplasm</location>
    </subcellularLocation>
    <subcellularLocation>
        <location evidence="1">Peroxisome</location>
    </subcellularLocation>
</comment>
<dbReference type="AlphaFoldDB" id="A0A5E4MUX7"/>
<dbReference type="InterPro" id="IPR011990">
    <property type="entry name" value="TPR-like_helical_dom_sf"/>
</dbReference>
<dbReference type="GO" id="GO:0005778">
    <property type="term" value="C:peroxisomal membrane"/>
    <property type="evidence" value="ECO:0007669"/>
    <property type="project" value="TreeGrafter"/>
</dbReference>
<evidence type="ECO:0000256" key="5">
    <source>
        <dbReference type="ARBA" id="ARBA00022737"/>
    </source>
</evidence>
<evidence type="ECO:0000256" key="1">
    <source>
        <dbReference type="ARBA" id="ARBA00004275"/>
    </source>
</evidence>
<feature type="compositionally biased region" description="Basic and acidic residues" evidence="9">
    <location>
        <begin position="113"/>
        <end position="127"/>
    </location>
</feature>
<keyword evidence="11" id="KW-1185">Reference proteome</keyword>
<keyword evidence="5" id="KW-0677">Repeat</keyword>
<evidence type="ECO:0000256" key="7">
    <source>
        <dbReference type="ARBA" id="ARBA00023140"/>
    </source>
</evidence>
<dbReference type="Pfam" id="PF13432">
    <property type="entry name" value="TPR_16"/>
    <property type="match status" value="2"/>
</dbReference>
<reference evidence="10 11" key="1">
    <citation type="submission" date="2019-08" db="EMBL/GenBank/DDBJ databases">
        <authorList>
            <person name="Alioto T."/>
            <person name="Alioto T."/>
            <person name="Gomez Garrido J."/>
        </authorList>
    </citation>
    <scope>NUCLEOTIDE SEQUENCE [LARGE SCALE GENOMIC DNA]</scope>
</reference>
<evidence type="ECO:0000256" key="3">
    <source>
        <dbReference type="ARBA" id="ARBA00005348"/>
    </source>
</evidence>
<feature type="repeat" description="TPR" evidence="8">
    <location>
        <begin position="473"/>
        <end position="506"/>
    </location>
</feature>
<protein>
    <submittedName>
        <fullName evidence="10">Tetratricopeptide repeat,Tetratricopeptide repeat-containing domain,Tetratricopeptide-like helical</fullName>
    </submittedName>
</protein>
<feature type="repeat" description="TPR" evidence="8">
    <location>
        <begin position="507"/>
        <end position="540"/>
    </location>
</feature>
<dbReference type="InterPro" id="IPR024111">
    <property type="entry name" value="PEX5/PEX5L"/>
</dbReference>
<dbReference type="SUPFAM" id="SSF48452">
    <property type="entry name" value="TPR-like"/>
    <property type="match status" value="1"/>
</dbReference>
<evidence type="ECO:0000256" key="8">
    <source>
        <dbReference type="PROSITE-ProRule" id="PRU00339"/>
    </source>
</evidence>
<dbReference type="EMBL" id="CABPRJ010000975">
    <property type="protein sequence ID" value="VVC33827.1"/>
    <property type="molecule type" value="Genomic_DNA"/>
</dbReference>
<dbReference type="GO" id="GO:0005052">
    <property type="term" value="F:peroxisome matrix targeting signal-1 binding"/>
    <property type="evidence" value="ECO:0007669"/>
    <property type="project" value="TreeGrafter"/>
</dbReference>
<feature type="region of interest" description="Disordered" evidence="9">
    <location>
        <begin position="113"/>
        <end position="135"/>
    </location>
</feature>
<proteinExistence type="inferred from homology"/>
<dbReference type="PANTHER" id="PTHR10130:SF0">
    <property type="entry name" value="GH08708P"/>
    <property type="match status" value="1"/>
</dbReference>
<evidence type="ECO:0000256" key="9">
    <source>
        <dbReference type="SAM" id="MobiDB-lite"/>
    </source>
</evidence>
<keyword evidence="7" id="KW-0576">Peroxisome</keyword>
<dbReference type="GO" id="GO:0016560">
    <property type="term" value="P:protein import into peroxisome matrix, docking"/>
    <property type="evidence" value="ECO:0007669"/>
    <property type="project" value="TreeGrafter"/>
</dbReference>
<keyword evidence="4" id="KW-0963">Cytoplasm</keyword>
<name>A0A5E4MUX7_9HEMI</name>
<organism evidence="10 11">
    <name type="scientific">Cinara cedri</name>
    <dbReference type="NCBI Taxonomy" id="506608"/>
    <lineage>
        <taxon>Eukaryota</taxon>
        <taxon>Metazoa</taxon>
        <taxon>Ecdysozoa</taxon>
        <taxon>Arthropoda</taxon>
        <taxon>Hexapoda</taxon>
        <taxon>Insecta</taxon>
        <taxon>Pterygota</taxon>
        <taxon>Neoptera</taxon>
        <taxon>Paraneoptera</taxon>
        <taxon>Hemiptera</taxon>
        <taxon>Sternorrhyncha</taxon>
        <taxon>Aphidomorpha</taxon>
        <taxon>Aphidoidea</taxon>
        <taxon>Aphididae</taxon>
        <taxon>Lachninae</taxon>
        <taxon>Cinara</taxon>
    </lineage>
</organism>
<evidence type="ECO:0000256" key="6">
    <source>
        <dbReference type="ARBA" id="ARBA00022803"/>
    </source>
</evidence>